<dbReference type="PRINTS" id="PR00411">
    <property type="entry name" value="PNDRDTASEI"/>
</dbReference>
<dbReference type="Gene3D" id="3.50.50.60">
    <property type="entry name" value="FAD/NAD(P)-binding domain"/>
    <property type="match status" value="2"/>
</dbReference>
<gene>
    <name evidence="12" type="ORF">SSOP1_1651</name>
</gene>
<evidence type="ECO:0000256" key="5">
    <source>
        <dbReference type="ARBA" id="ARBA00023002"/>
    </source>
</evidence>
<keyword evidence="6" id="KW-0520">NAD</keyword>
<accession>A0A157T1K0</accession>
<dbReference type="FunFam" id="3.30.390.30:FF:000029">
    <property type="entry name" value="FAD-dependent pyridine nucleotide-disulphide oxidoreductase"/>
    <property type="match status" value="1"/>
</dbReference>
<dbReference type="InterPro" id="IPR036188">
    <property type="entry name" value="FAD/NAD-bd_sf"/>
</dbReference>
<dbReference type="GO" id="GO:0004148">
    <property type="term" value="F:dihydrolipoyl dehydrogenase (NADH) activity"/>
    <property type="evidence" value="ECO:0007669"/>
    <property type="project" value="TreeGrafter"/>
</dbReference>
<keyword evidence="7" id="KW-1015">Disulfide bond</keyword>
<keyword evidence="4 9" id="KW-0274">FAD</keyword>
<dbReference type="GO" id="GO:0050660">
    <property type="term" value="F:flavin adenine dinucleotide binding"/>
    <property type="evidence" value="ECO:0007669"/>
    <property type="project" value="TreeGrafter"/>
</dbReference>
<evidence type="ECO:0000313" key="13">
    <source>
        <dbReference type="Proteomes" id="UP000076770"/>
    </source>
</evidence>
<evidence type="ECO:0000256" key="4">
    <source>
        <dbReference type="ARBA" id="ARBA00022827"/>
    </source>
</evidence>
<evidence type="ECO:0000259" key="10">
    <source>
        <dbReference type="Pfam" id="PF02852"/>
    </source>
</evidence>
<dbReference type="PROSITE" id="PS00076">
    <property type="entry name" value="PYRIDINE_REDOX_1"/>
    <property type="match status" value="1"/>
</dbReference>
<keyword evidence="5 9" id="KW-0560">Oxidoreductase</keyword>
<dbReference type="Proteomes" id="UP000076770">
    <property type="component" value="Chromosome i"/>
</dbReference>
<evidence type="ECO:0000256" key="9">
    <source>
        <dbReference type="RuleBase" id="RU003691"/>
    </source>
</evidence>
<evidence type="ECO:0000256" key="8">
    <source>
        <dbReference type="ARBA" id="ARBA00023284"/>
    </source>
</evidence>
<evidence type="ECO:0000256" key="7">
    <source>
        <dbReference type="ARBA" id="ARBA00023157"/>
    </source>
</evidence>
<dbReference type="GO" id="GO:0006103">
    <property type="term" value="P:2-oxoglutarate metabolic process"/>
    <property type="evidence" value="ECO:0007669"/>
    <property type="project" value="TreeGrafter"/>
</dbReference>
<evidence type="ECO:0000256" key="3">
    <source>
        <dbReference type="ARBA" id="ARBA00022630"/>
    </source>
</evidence>
<dbReference type="Gene3D" id="3.30.390.30">
    <property type="match status" value="1"/>
</dbReference>
<reference evidence="13" key="1">
    <citation type="submission" date="2016-04" db="EMBL/GenBank/DDBJ databases">
        <authorList>
            <person name="Shah S.A."/>
            <person name="Garrett R.A."/>
        </authorList>
    </citation>
    <scope>NUCLEOTIDE SEQUENCE [LARGE SCALE GENOMIC DNA]</scope>
    <source>
        <strain evidence="13">ATCC 35091 / DSM 1616 / JCM 8930 / NBRC 15331 / P1</strain>
    </source>
</reference>
<dbReference type="EMBL" id="LT549890">
    <property type="protein sequence ID" value="SAI85205.1"/>
    <property type="molecule type" value="Genomic_DNA"/>
</dbReference>
<evidence type="ECO:0000256" key="1">
    <source>
        <dbReference type="ARBA" id="ARBA00001974"/>
    </source>
</evidence>
<sequence>MKNNIMKVVIIGAGPAGVYSALTLSKHAKVTLIEREEKLGGTCVLYGCIPTKSILSQLIISRQASNMSLNTLREYALTSINTISKSLEHLLNSHGIEVIHANGFLRSSMVHASNTSLAADKVLVSTGTRRERLGKVKFTEDLAYTNEDYNKVVIVGGDAGGIELGWMMKKLGKEVHLIDKNDLLLQNIDRTLSEIVTNFLSQIGIKLYLGKKVSKIDETSVTLEDNQKISGDAVFVTFGRKPNIEGFEEIPHEKYIYVDEYLRTQIPNIYAAGDIIGTFTAHEAIYAGIIAAKNMLGEKREFIVEGIPKVIYIYPQIAYVGTTNGNCVTFNTLNLTRTIVERESEGFLKICERDNRVIGAVAFMPYAEDVISLISVLIRYQISLKDTIDLVMPHPSYLEAITEALNMLQSKG</sequence>
<feature type="domain" description="Pyridine nucleotide-disulphide oxidoreductase dimerisation" evidence="10">
    <location>
        <begin position="307"/>
        <end position="404"/>
    </location>
</feature>
<dbReference type="PANTHER" id="PTHR22912">
    <property type="entry name" value="DISULFIDE OXIDOREDUCTASE"/>
    <property type="match status" value="1"/>
</dbReference>
<dbReference type="AlphaFoldDB" id="A0A157T1K0"/>
<dbReference type="SUPFAM" id="SSF51905">
    <property type="entry name" value="FAD/NAD(P)-binding domain"/>
    <property type="match status" value="1"/>
</dbReference>
<dbReference type="InterPro" id="IPR050151">
    <property type="entry name" value="Class-I_Pyr_Nuc-Dis_Oxidored"/>
</dbReference>
<feature type="domain" description="FAD/NAD(P)-binding" evidence="11">
    <location>
        <begin position="6"/>
        <end position="287"/>
    </location>
</feature>
<dbReference type="PANTHER" id="PTHR22912:SF151">
    <property type="entry name" value="DIHYDROLIPOYL DEHYDROGENASE, MITOCHONDRIAL"/>
    <property type="match status" value="1"/>
</dbReference>
<keyword evidence="8 9" id="KW-0676">Redox-active center</keyword>
<dbReference type="Pfam" id="PF02852">
    <property type="entry name" value="Pyr_redox_dim"/>
    <property type="match status" value="1"/>
</dbReference>
<comment type="similarity">
    <text evidence="2 9">Belongs to the class-I pyridine nucleotide-disulfide oxidoreductase family.</text>
</comment>
<name>A0A157T1K0_SACSO</name>
<dbReference type="PATRIC" id="fig|2287.9.peg.1727"/>
<protein>
    <submittedName>
        <fullName evidence="12">Pyridine nucleotide-disulfide oxidoreductase</fullName>
    </submittedName>
</protein>
<dbReference type="InterPro" id="IPR016156">
    <property type="entry name" value="FAD/NAD-linked_Rdtase_dimer_sf"/>
</dbReference>
<dbReference type="PRINTS" id="PR00368">
    <property type="entry name" value="FADPNR"/>
</dbReference>
<dbReference type="InterPro" id="IPR004099">
    <property type="entry name" value="Pyr_nucl-diS_OxRdtase_dimer"/>
</dbReference>
<keyword evidence="3 9" id="KW-0285">Flavoprotein</keyword>
<proteinExistence type="inferred from homology"/>
<dbReference type="InterPro" id="IPR012999">
    <property type="entry name" value="Pyr_OxRdtase_I_AS"/>
</dbReference>
<evidence type="ECO:0000256" key="2">
    <source>
        <dbReference type="ARBA" id="ARBA00007532"/>
    </source>
</evidence>
<dbReference type="InterPro" id="IPR023753">
    <property type="entry name" value="FAD/NAD-binding_dom"/>
</dbReference>
<dbReference type="Pfam" id="PF07992">
    <property type="entry name" value="Pyr_redox_2"/>
    <property type="match status" value="1"/>
</dbReference>
<evidence type="ECO:0000259" key="11">
    <source>
        <dbReference type="Pfam" id="PF07992"/>
    </source>
</evidence>
<evidence type="ECO:0000313" key="12">
    <source>
        <dbReference type="EMBL" id="SAI85205.1"/>
    </source>
</evidence>
<dbReference type="SUPFAM" id="SSF55424">
    <property type="entry name" value="FAD/NAD-linked reductases, dimerisation (C-terminal) domain"/>
    <property type="match status" value="1"/>
</dbReference>
<organism evidence="12 13">
    <name type="scientific">Saccharolobus solfataricus</name>
    <name type="common">Sulfolobus solfataricus</name>
    <dbReference type="NCBI Taxonomy" id="2287"/>
    <lineage>
        <taxon>Archaea</taxon>
        <taxon>Thermoproteota</taxon>
        <taxon>Thermoprotei</taxon>
        <taxon>Sulfolobales</taxon>
        <taxon>Sulfolobaceae</taxon>
        <taxon>Saccharolobus</taxon>
    </lineage>
</organism>
<evidence type="ECO:0000256" key="6">
    <source>
        <dbReference type="ARBA" id="ARBA00023027"/>
    </source>
</evidence>
<comment type="cofactor">
    <cofactor evidence="1">
        <name>FAD</name>
        <dbReference type="ChEBI" id="CHEBI:57692"/>
    </cofactor>
</comment>